<name>A0A0R3L6M4_9BRAD</name>
<sequence length="77" mass="8105">MIKAWIVARSHPFILGFVNGMSVWYRPNGPAASTHIIETFSSLARRGLVIEKSPLLDGGAPPADLSGGRSATGQSGQ</sequence>
<keyword evidence="4" id="KW-1185">Reference proteome</keyword>
<evidence type="ECO:0000313" key="4">
    <source>
        <dbReference type="Proteomes" id="UP000051913"/>
    </source>
</evidence>
<dbReference type="RefSeq" id="WP_156438602.1">
    <property type="nucleotide sequence ID" value="NZ_LLXX01000136.1"/>
</dbReference>
<dbReference type="AlphaFoldDB" id="A0A0R3L6M4"/>
<comment type="caution">
    <text evidence="3">The sequence shown here is derived from an EMBL/GenBank/DDBJ whole genome shotgun (WGS) entry which is preliminary data.</text>
</comment>
<dbReference type="InterPro" id="IPR041490">
    <property type="entry name" value="KstR2_TetR_C"/>
</dbReference>
<evidence type="ECO:0000259" key="2">
    <source>
        <dbReference type="Pfam" id="PF17932"/>
    </source>
</evidence>
<proteinExistence type="predicted"/>
<feature type="region of interest" description="Disordered" evidence="1">
    <location>
        <begin position="54"/>
        <end position="77"/>
    </location>
</feature>
<dbReference type="Pfam" id="PF17932">
    <property type="entry name" value="TetR_C_24"/>
    <property type="match status" value="1"/>
</dbReference>
<dbReference type="EMBL" id="LLXX01000136">
    <property type="protein sequence ID" value="KRR03554.1"/>
    <property type="molecule type" value="Genomic_DNA"/>
</dbReference>
<gene>
    <name evidence="3" type="ORF">CP49_25215</name>
</gene>
<organism evidence="3 4">
    <name type="scientific">Bradyrhizobium valentinum</name>
    <dbReference type="NCBI Taxonomy" id="1518501"/>
    <lineage>
        <taxon>Bacteria</taxon>
        <taxon>Pseudomonadati</taxon>
        <taxon>Pseudomonadota</taxon>
        <taxon>Alphaproteobacteria</taxon>
        <taxon>Hyphomicrobiales</taxon>
        <taxon>Nitrobacteraceae</taxon>
        <taxon>Bradyrhizobium</taxon>
    </lineage>
</organism>
<evidence type="ECO:0000256" key="1">
    <source>
        <dbReference type="SAM" id="MobiDB-lite"/>
    </source>
</evidence>
<reference evidence="3 4" key="1">
    <citation type="submission" date="2014-03" db="EMBL/GenBank/DDBJ databases">
        <title>Bradyrhizobium valentinum sp. nov., isolated from effective nodules of Lupinus mariae-josephae, a lupine endemic of basic-lime soils in Eastern Spain.</title>
        <authorList>
            <person name="Duran D."/>
            <person name="Rey L."/>
            <person name="Navarro A."/>
            <person name="Busquets A."/>
            <person name="Imperial J."/>
            <person name="Ruiz-Argueso T."/>
        </authorList>
    </citation>
    <scope>NUCLEOTIDE SEQUENCE [LARGE SCALE GENOMIC DNA]</scope>
    <source>
        <strain evidence="3 4">LmjM3</strain>
    </source>
</reference>
<protein>
    <recommendedName>
        <fullName evidence="2">HTH-type transcriptional repressor KstR2 C-terminal domain-containing protein</fullName>
    </recommendedName>
</protein>
<dbReference type="Proteomes" id="UP000051913">
    <property type="component" value="Unassembled WGS sequence"/>
</dbReference>
<accession>A0A0R3L6M4</accession>
<feature type="domain" description="HTH-type transcriptional repressor KstR2 C-terminal" evidence="2">
    <location>
        <begin position="13"/>
        <end position="48"/>
    </location>
</feature>
<evidence type="ECO:0000313" key="3">
    <source>
        <dbReference type="EMBL" id="KRR03554.1"/>
    </source>
</evidence>